<dbReference type="PIRSF" id="PIRSF001589">
    <property type="entry name" value="Asn_synthetase_glu-h"/>
    <property type="match status" value="1"/>
</dbReference>
<evidence type="ECO:0000256" key="1">
    <source>
        <dbReference type="ARBA" id="ARBA00005187"/>
    </source>
</evidence>
<protein>
    <recommendedName>
        <fullName evidence="3">asparagine synthase (glutamine-hydrolyzing)</fullName>
        <ecNumber evidence="3">6.3.5.4</ecNumber>
    </recommendedName>
</protein>
<keyword evidence="10" id="KW-1185">Reference proteome</keyword>
<comment type="pathway">
    <text evidence="1">Amino-acid biosynthesis; L-asparagine biosynthesis; L-asparagine from L-aspartate (L-Gln route): step 1/1.</text>
</comment>
<dbReference type="Gene3D" id="3.40.50.620">
    <property type="entry name" value="HUPs"/>
    <property type="match status" value="2"/>
</dbReference>
<dbReference type="InterPro" id="IPR001962">
    <property type="entry name" value="Asn_synthase"/>
</dbReference>
<dbReference type="PANTHER" id="PTHR43284">
    <property type="entry name" value="ASPARAGINE SYNTHETASE (GLUTAMINE-HYDROLYZING)"/>
    <property type="match status" value="1"/>
</dbReference>
<dbReference type="InterPro" id="IPR029055">
    <property type="entry name" value="Ntn_hydrolases_N"/>
</dbReference>
<dbReference type="EC" id="6.3.5.4" evidence="3"/>
<dbReference type="Pfam" id="PF13537">
    <property type="entry name" value="GATase_7"/>
    <property type="match status" value="1"/>
</dbReference>
<evidence type="ECO:0000256" key="4">
    <source>
        <dbReference type="ARBA" id="ARBA00022741"/>
    </source>
</evidence>
<dbReference type="CDD" id="cd00712">
    <property type="entry name" value="AsnB"/>
    <property type="match status" value="1"/>
</dbReference>
<dbReference type="InterPro" id="IPR033738">
    <property type="entry name" value="AsnB_N"/>
</dbReference>
<dbReference type="Gene3D" id="3.60.20.10">
    <property type="entry name" value="Glutamine Phosphoribosylpyrophosphate, subunit 1, domain 1"/>
    <property type="match status" value="1"/>
</dbReference>
<dbReference type="InterPro" id="IPR014729">
    <property type="entry name" value="Rossmann-like_a/b/a_fold"/>
</dbReference>
<evidence type="ECO:0000256" key="3">
    <source>
        <dbReference type="ARBA" id="ARBA00012737"/>
    </source>
</evidence>
<accession>A0ABT0RJL1</accession>
<reference evidence="9" key="1">
    <citation type="submission" date="2022-05" db="EMBL/GenBank/DDBJ databases">
        <authorList>
            <person name="Jo J.-H."/>
            <person name="Im W.-T."/>
        </authorList>
    </citation>
    <scope>NUCLEOTIDE SEQUENCE</scope>
    <source>
        <strain evidence="9">SE158</strain>
    </source>
</reference>
<proteinExistence type="inferred from homology"/>
<dbReference type="PANTHER" id="PTHR43284:SF1">
    <property type="entry name" value="ASPARAGINE SYNTHETASE"/>
    <property type="match status" value="1"/>
</dbReference>
<gene>
    <name evidence="9" type="ORF">LZ536_02740</name>
</gene>
<keyword evidence="6" id="KW-0315">Glutamine amidotransferase</keyword>
<dbReference type="RefSeq" id="WP_249848537.1">
    <property type="nucleotide sequence ID" value="NZ_JAMGBD010000001.1"/>
</dbReference>
<keyword evidence="4" id="KW-0547">Nucleotide-binding</keyword>
<comment type="catalytic activity">
    <reaction evidence="7">
        <text>L-aspartate + L-glutamine + ATP + H2O = L-asparagine + L-glutamate + AMP + diphosphate + H(+)</text>
        <dbReference type="Rhea" id="RHEA:12228"/>
        <dbReference type="ChEBI" id="CHEBI:15377"/>
        <dbReference type="ChEBI" id="CHEBI:15378"/>
        <dbReference type="ChEBI" id="CHEBI:29985"/>
        <dbReference type="ChEBI" id="CHEBI:29991"/>
        <dbReference type="ChEBI" id="CHEBI:30616"/>
        <dbReference type="ChEBI" id="CHEBI:33019"/>
        <dbReference type="ChEBI" id="CHEBI:58048"/>
        <dbReference type="ChEBI" id="CHEBI:58359"/>
        <dbReference type="ChEBI" id="CHEBI:456215"/>
        <dbReference type="EC" id="6.3.5.4"/>
    </reaction>
</comment>
<comment type="caution">
    <text evidence="9">The sequence shown here is derived from an EMBL/GenBank/DDBJ whole genome shotgun (WGS) entry which is preliminary data.</text>
</comment>
<evidence type="ECO:0000313" key="10">
    <source>
        <dbReference type="Proteomes" id="UP001165363"/>
    </source>
</evidence>
<organism evidence="9 10">
    <name type="scientific">Sphingomonas alba</name>
    <dbReference type="NCBI Taxonomy" id="2908208"/>
    <lineage>
        <taxon>Bacteria</taxon>
        <taxon>Pseudomonadati</taxon>
        <taxon>Pseudomonadota</taxon>
        <taxon>Alphaproteobacteria</taxon>
        <taxon>Sphingomonadales</taxon>
        <taxon>Sphingomonadaceae</taxon>
        <taxon>Sphingomonas</taxon>
    </lineage>
</organism>
<dbReference type="PROSITE" id="PS51278">
    <property type="entry name" value="GATASE_TYPE_2"/>
    <property type="match status" value="1"/>
</dbReference>
<evidence type="ECO:0000256" key="2">
    <source>
        <dbReference type="ARBA" id="ARBA00005752"/>
    </source>
</evidence>
<dbReference type="EMBL" id="JAMGBD010000001">
    <property type="protein sequence ID" value="MCL6682819.1"/>
    <property type="molecule type" value="Genomic_DNA"/>
</dbReference>
<sequence>MASVLTTRGPDGTHCWRNGKVALGHTLLATTPEALVEVLPLTDAETGCTITADCRLDNREELIPKLGIDGVERVIGDGEIILRAYLKWGEECPAKLLGDFAFAIWDPRISQLFCARDHMGMRQLIYYHQPGELFAFATEAEAVLAHAAVPRRINEGRIADFLDDLEGRDLSSTFFEDVLRLPPAHCLMVSGNGANLHRFWTLGPGPALKPESDDAFAKTFLNIFEEAVRCRLRSPGPVGSMLSGGMDSGSVAAMAARLLEDSGRAPLQSFSAVGPDPEACIETRTILSAAGISGIKATLLDHADIAADIESLKDLPEGGEPFDYHMTLIRAVYLAAHDRGLKIMLDGVAGDIALNAGNRVVQLLREGEILSAIGEGRAEARFWGSRWPFWKTFPQAVWSAWAPRAVREYRRRARSWLRDRRIGRKGMVSGSFAEEIDLRARRESYRSHSSDEPESITQKRARSILHPHLVAARERYDRVASALGIEPRDPFMDVRLLQFCLSLPPEQLQSRGWPKAILRRAMRGLLPEQVLWRYGKEHLGWAFTTALFERWAGWSEELEIRPSPIGRYLTPNAMDESNHPRGKGLDMEQKIKLFFLQRWLGRAQTDRSGTAHNSGIENVEENA</sequence>
<evidence type="ECO:0000259" key="8">
    <source>
        <dbReference type="PROSITE" id="PS51278"/>
    </source>
</evidence>
<evidence type="ECO:0000256" key="7">
    <source>
        <dbReference type="ARBA" id="ARBA00048741"/>
    </source>
</evidence>
<dbReference type="InterPro" id="IPR017932">
    <property type="entry name" value="GATase_2_dom"/>
</dbReference>
<dbReference type="InterPro" id="IPR006426">
    <property type="entry name" value="Asn_synth_AEB"/>
</dbReference>
<dbReference type="SUPFAM" id="SSF56235">
    <property type="entry name" value="N-terminal nucleophile aminohydrolases (Ntn hydrolases)"/>
    <property type="match status" value="1"/>
</dbReference>
<evidence type="ECO:0000256" key="5">
    <source>
        <dbReference type="ARBA" id="ARBA00022840"/>
    </source>
</evidence>
<evidence type="ECO:0000313" key="9">
    <source>
        <dbReference type="EMBL" id="MCL6682819.1"/>
    </source>
</evidence>
<dbReference type="Proteomes" id="UP001165363">
    <property type="component" value="Unassembled WGS sequence"/>
</dbReference>
<dbReference type="CDD" id="cd01991">
    <property type="entry name" value="Asn_synthase_B_C"/>
    <property type="match status" value="1"/>
</dbReference>
<dbReference type="Pfam" id="PF00733">
    <property type="entry name" value="Asn_synthase"/>
    <property type="match status" value="1"/>
</dbReference>
<dbReference type="SUPFAM" id="SSF52402">
    <property type="entry name" value="Adenine nucleotide alpha hydrolases-like"/>
    <property type="match status" value="1"/>
</dbReference>
<name>A0ABT0RJL1_9SPHN</name>
<comment type="similarity">
    <text evidence="2">Belongs to the asparagine synthetase family.</text>
</comment>
<keyword evidence="5" id="KW-0067">ATP-binding</keyword>
<feature type="domain" description="Glutamine amidotransferase type-2" evidence="8">
    <location>
        <begin position="1"/>
        <end position="192"/>
    </location>
</feature>
<dbReference type="InterPro" id="IPR051786">
    <property type="entry name" value="ASN_synthetase/amidase"/>
</dbReference>
<evidence type="ECO:0000256" key="6">
    <source>
        <dbReference type="ARBA" id="ARBA00022962"/>
    </source>
</evidence>